<comment type="caution">
    <text evidence="13">The sequence shown here is derived from an EMBL/GenBank/DDBJ whole genome shotgun (WGS) entry which is preliminary data.</text>
</comment>
<evidence type="ECO:0000256" key="1">
    <source>
        <dbReference type="ARBA" id="ARBA00004141"/>
    </source>
</evidence>
<comment type="similarity">
    <text evidence="10">Belongs to the NhaD Na(+)/H(+) (TC 2.A.62) antiporter family.</text>
</comment>
<keyword evidence="9" id="KW-0739">Sodium transport</keyword>
<dbReference type="Pfam" id="PF03600">
    <property type="entry name" value="CitMHS"/>
    <property type="match status" value="1"/>
</dbReference>
<dbReference type="InterPro" id="IPR045016">
    <property type="entry name" value="NhaD-like"/>
</dbReference>
<protein>
    <recommendedName>
        <fullName evidence="12">Citrate transporter-like domain-containing protein</fullName>
    </recommendedName>
</protein>
<sequence length="227" mass="24575">MVSKIKEDSFDSTFEVRTQMGKSEKGIIALVFFSFTLPVVMNFFGLPPYMGLLFGLGLVWLAVDFVKQLRPRPTHLEASIEECIKRTDIPSIKFFIGILLAVSALNTLGILELFSDFFYGAHPDIVRIIIGNVFLGIFSAIVDNVPLTAITIEALHTDISSLWVLLALTVGTGGSVLVIGSAAGVVAMGMVKELNFGTYAKIASFPALVGFVAAVGVWSLQYFIFGV</sequence>
<evidence type="ECO:0000256" key="3">
    <source>
        <dbReference type="ARBA" id="ARBA00022449"/>
    </source>
</evidence>
<evidence type="ECO:0000313" key="13">
    <source>
        <dbReference type="EMBL" id="OGZ45172.1"/>
    </source>
</evidence>
<feature type="transmembrane region" description="Helical" evidence="11">
    <location>
        <begin position="50"/>
        <end position="66"/>
    </location>
</feature>
<feature type="domain" description="Citrate transporter-like" evidence="12">
    <location>
        <begin position="45"/>
        <end position="171"/>
    </location>
</feature>
<keyword evidence="7" id="KW-0406">Ion transport</keyword>
<feature type="transmembrane region" description="Helical" evidence="11">
    <location>
        <begin position="162"/>
        <end position="190"/>
    </location>
</feature>
<keyword evidence="5 11" id="KW-1133">Transmembrane helix</keyword>
<proteinExistence type="inferred from homology"/>
<evidence type="ECO:0000259" key="12">
    <source>
        <dbReference type="Pfam" id="PF03600"/>
    </source>
</evidence>
<feature type="transmembrane region" description="Helical" evidence="11">
    <location>
        <begin position="27"/>
        <end position="44"/>
    </location>
</feature>
<evidence type="ECO:0000256" key="9">
    <source>
        <dbReference type="ARBA" id="ARBA00023201"/>
    </source>
</evidence>
<dbReference type="InterPro" id="IPR004680">
    <property type="entry name" value="Cit_transptr-like_dom"/>
</dbReference>
<evidence type="ECO:0000256" key="11">
    <source>
        <dbReference type="SAM" id="Phobius"/>
    </source>
</evidence>
<dbReference type="PANTHER" id="PTHR43269">
    <property type="entry name" value="SODIUM/PROTON ANTIPORTER 1-RELATED"/>
    <property type="match status" value="1"/>
</dbReference>
<evidence type="ECO:0000256" key="2">
    <source>
        <dbReference type="ARBA" id="ARBA00022448"/>
    </source>
</evidence>
<organism evidence="13 14">
    <name type="scientific">Candidatus Ryanbacteria bacterium RIFCSPHIGHO2_02_FULL_45_13b</name>
    <dbReference type="NCBI Taxonomy" id="1802117"/>
    <lineage>
        <taxon>Bacteria</taxon>
        <taxon>Candidatus Ryaniibacteriota</taxon>
    </lineage>
</organism>
<keyword evidence="8 11" id="KW-0472">Membrane</keyword>
<feature type="transmembrane region" description="Helical" evidence="11">
    <location>
        <begin position="202"/>
        <end position="225"/>
    </location>
</feature>
<evidence type="ECO:0000256" key="8">
    <source>
        <dbReference type="ARBA" id="ARBA00023136"/>
    </source>
</evidence>
<evidence type="ECO:0000256" key="7">
    <source>
        <dbReference type="ARBA" id="ARBA00023065"/>
    </source>
</evidence>
<feature type="transmembrane region" description="Helical" evidence="11">
    <location>
        <begin position="125"/>
        <end position="150"/>
    </location>
</feature>
<evidence type="ECO:0000256" key="4">
    <source>
        <dbReference type="ARBA" id="ARBA00022692"/>
    </source>
</evidence>
<name>A0A1G2G540_9BACT</name>
<dbReference type="GO" id="GO:0015297">
    <property type="term" value="F:antiporter activity"/>
    <property type="evidence" value="ECO:0007669"/>
    <property type="project" value="UniProtKB-KW"/>
</dbReference>
<evidence type="ECO:0000256" key="5">
    <source>
        <dbReference type="ARBA" id="ARBA00022989"/>
    </source>
</evidence>
<keyword evidence="6" id="KW-0915">Sodium</keyword>
<keyword evidence="4 11" id="KW-0812">Transmembrane</keyword>
<keyword evidence="3" id="KW-0050">Antiport</keyword>
<dbReference type="Proteomes" id="UP000176576">
    <property type="component" value="Unassembled WGS sequence"/>
</dbReference>
<reference evidence="13 14" key="1">
    <citation type="journal article" date="2016" name="Nat. Commun.">
        <title>Thousands of microbial genomes shed light on interconnected biogeochemical processes in an aquifer system.</title>
        <authorList>
            <person name="Anantharaman K."/>
            <person name="Brown C.T."/>
            <person name="Hug L.A."/>
            <person name="Sharon I."/>
            <person name="Castelle C.J."/>
            <person name="Probst A.J."/>
            <person name="Thomas B.C."/>
            <person name="Singh A."/>
            <person name="Wilkins M.J."/>
            <person name="Karaoz U."/>
            <person name="Brodie E.L."/>
            <person name="Williams K.H."/>
            <person name="Hubbard S.S."/>
            <person name="Banfield J.F."/>
        </authorList>
    </citation>
    <scope>NUCLEOTIDE SEQUENCE [LARGE SCALE GENOMIC DNA]</scope>
</reference>
<dbReference type="AlphaFoldDB" id="A0A1G2G540"/>
<keyword evidence="2" id="KW-0813">Transport</keyword>
<dbReference type="GO" id="GO:0016020">
    <property type="term" value="C:membrane"/>
    <property type="evidence" value="ECO:0007669"/>
    <property type="project" value="UniProtKB-SubCell"/>
</dbReference>
<evidence type="ECO:0000256" key="6">
    <source>
        <dbReference type="ARBA" id="ARBA00023053"/>
    </source>
</evidence>
<evidence type="ECO:0000256" key="10">
    <source>
        <dbReference type="ARBA" id="ARBA00025753"/>
    </source>
</evidence>
<dbReference type="STRING" id="1802117.A3J54_03545"/>
<comment type="subcellular location">
    <subcellularLocation>
        <location evidence="1">Membrane</location>
        <topology evidence="1">Multi-pass membrane protein</topology>
    </subcellularLocation>
</comment>
<dbReference type="PANTHER" id="PTHR43269:SF2">
    <property type="entry name" value="SODIUM_PROTON ANTIPORTER 1-RELATED"/>
    <property type="match status" value="1"/>
</dbReference>
<dbReference type="GO" id="GO:0006814">
    <property type="term" value="P:sodium ion transport"/>
    <property type="evidence" value="ECO:0007669"/>
    <property type="project" value="UniProtKB-KW"/>
</dbReference>
<gene>
    <name evidence="13" type="ORF">A3J54_03545</name>
</gene>
<accession>A0A1G2G540</accession>
<evidence type="ECO:0000313" key="14">
    <source>
        <dbReference type="Proteomes" id="UP000176576"/>
    </source>
</evidence>
<feature type="transmembrane region" description="Helical" evidence="11">
    <location>
        <begin position="94"/>
        <end position="119"/>
    </location>
</feature>
<dbReference type="EMBL" id="MHNN01000023">
    <property type="protein sequence ID" value="OGZ45172.1"/>
    <property type="molecule type" value="Genomic_DNA"/>
</dbReference>